<feature type="transmembrane region" description="Helical" evidence="7">
    <location>
        <begin position="36"/>
        <end position="52"/>
    </location>
</feature>
<keyword evidence="3" id="KW-1003">Cell membrane</keyword>
<feature type="transmembrane region" description="Helical" evidence="7">
    <location>
        <begin position="127"/>
        <end position="149"/>
    </location>
</feature>
<feature type="transmembrane region" description="Helical" evidence="7">
    <location>
        <begin position="255"/>
        <end position="274"/>
    </location>
</feature>
<keyword evidence="4 7" id="KW-0812">Transmembrane</keyword>
<keyword evidence="6 7" id="KW-0472">Membrane</keyword>
<comment type="caution">
    <text evidence="8">The sequence shown here is derived from an EMBL/GenBank/DDBJ whole genome shotgun (WGS) entry which is preliminary data.</text>
</comment>
<feature type="transmembrane region" description="Helical" evidence="7">
    <location>
        <begin position="89"/>
        <end position="115"/>
    </location>
</feature>
<evidence type="ECO:0000256" key="6">
    <source>
        <dbReference type="ARBA" id="ARBA00023136"/>
    </source>
</evidence>
<gene>
    <name evidence="8" type="ORF">GCM10023351_17900</name>
</gene>
<evidence type="ECO:0000256" key="2">
    <source>
        <dbReference type="ARBA" id="ARBA00007977"/>
    </source>
</evidence>
<keyword evidence="5 7" id="KW-1133">Transmembrane helix</keyword>
<comment type="subcellular location">
    <subcellularLocation>
        <location evidence="1">Cell membrane</location>
        <topology evidence="1">Multi-pass membrane protein</topology>
    </subcellularLocation>
</comment>
<dbReference type="InterPro" id="IPR018383">
    <property type="entry name" value="UPF0324_pro"/>
</dbReference>
<dbReference type="Pfam" id="PF03601">
    <property type="entry name" value="Cons_hypoth698"/>
    <property type="match status" value="1"/>
</dbReference>
<feature type="transmembrane region" description="Helical" evidence="7">
    <location>
        <begin position="155"/>
        <end position="175"/>
    </location>
</feature>
<evidence type="ECO:0000256" key="4">
    <source>
        <dbReference type="ARBA" id="ARBA00022692"/>
    </source>
</evidence>
<feature type="transmembrane region" description="Helical" evidence="7">
    <location>
        <begin position="314"/>
        <end position="335"/>
    </location>
</feature>
<reference evidence="9" key="1">
    <citation type="journal article" date="2019" name="Int. J. Syst. Evol. Microbiol.">
        <title>The Global Catalogue of Microorganisms (GCM) 10K type strain sequencing project: providing services to taxonomists for standard genome sequencing and annotation.</title>
        <authorList>
            <consortium name="The Broad Institute Genomics Platform"/>
            <consortium name="The Broad Institute Genome Sequencing Center for Infectious Disease"/>
            <person name="Wu L."/>
            <person name="Ma J."/>
        </authorList>
    </citation>
    <scope>NUCLEOTIDE SEQUENCE [LARGE SCALE GENOMIC DNA]</scope>
    <source>
        <strain evidence="9">JCM 18537</strain>
    </source>
</reference>
<feature type="transmembrane region" description="Helical" evidence="7">
    <location>
        <begin position="64"/>
        <end position="83"/>
    </location>
</feature>
<feature type="transmembrane region" description="Helical" evidence="7">
    <location>
        <begin position="286"/>
        <end position="307"/>
    </location>
</feature>
<evidence type="ECO:0000313" key="9">
    <source>
        <dbReference type="Proteomes" id="UP001501645"/>
    </source>
</evidence>
<dbReference type="PANTHER" id="PTHR30106">
    <property type="entry name" value="INNER MEMBRANE PROTEIN YEIH-RELATED"/>
    <property type="match status" value="1"/>
</dbReference>
<keyword evidence="9" id="KW-1185">Reference proteome</keyword>
<accession>A0ABP9A5H2</accession>
<comment type="similarity">
    <text evidence="2">Belongs to the UPF0324 family.</text>
</comment>
<organism evidence="8 9">
    <name type="scientific">Microbacterium gilvum</name>
    <dbReference type="NCBI Taxonomy" id="1336204"/>
    <lineage>
        <taxon>Bacteria</taxon>
        <taxon>Bacillati</taxon>
        <taxon>Actinomycetota</taxon>
        <taxon>Actinomycetes</taxon>
        <taxon>Micrococcales</taxon>
        <taxon>Microbacteriaceae</taxon>
        <taxon>Microbacterium</taxon>
    </lineage>
</organism>
<evidence type="ECO:0000256" key="1">
    <source>
        <dbReference type="ARBA" id="ARBA00004651"/>
    </source>
</evidence>
<dbReference type="PANTHER" id="PTHR30106:SF1">
    <property type="entry name" value="UPF0324 MEMBRANE PROTEIN FN0533"/>
    <property type="match status" value="1"/>
</dbReference>
<dbReference type="EMBL" id="BAABKO010000002">
    <property type="protein sequence ID" value="GAA4773876.1"/>
    <property type="molecule type" value="Genomic_DNA"/>
</dbReference>
<sequence>MFRSPHPDIAPGLAASIAIAVAATAIGAIAPVAGSAVPAIVLGLAVGVAWPSRSRIGSAAAFRAGGAAASGPLLRVAIVLLGTQLPLDAIARAGTAALPVMLSSLVVCFASAPLVGRLLGVSRRLRLLITAGTGICGASAIATIAPVIGATGAEVAYALSTIFAFNVAAVGAFPLLGHALGLDAHAFALLAGTAVNDTSSVVAAAGVFGGGALGAAVAVKLVRMLAIVPVAATLSVVEARRADAARMTSRRVVRLVPWFLVGFVLVALARWAGWLPGVVQDAAGQASGFLIAAALAGIGLSTDLGAIRRAGWRPLALGSILSALVTVTTLAAMAATGAM</sequence>
<evidence type="ECO:0000313" key="8">
    <source>
        <dbReference type="EMBL" id="GAA4773876.1"/>
    </source>
</evidence>
<protein>
    <submittedName>
        <fullName evidence="8">YeiH family protein</fullName>
    </submittedName>
</protein>
<evidence type="ECO:0000256" key="7">
    <source>
        <dbReference type="SAM" id="Phobius"/>
    </source>
</evidence>
<evidence type="ECO:0000256" key="5">
    <source>
        <dbReference type="ARBA" id="ARBA00022989"/>
    </source>
</evidence>
<dbReference type="Proteomes" id="UP001501645">
    <property type="component" value="Unassembled WGS sequence"/>
</dbReference>
<feature type="transmembrane region" description="Helical" evidence="7">
    <location>
        <begin position="214"/>
        <end position="234"/>
    </location>
</feature>
<feature type="transmembrane region" description="Helical" evidence="7">
    <location>
        <begin position="187"/>
        <end position="208"/>
    </location>
</feature>
<dbReference type="RefSeq" id="WP_345438220.1">
    <property type="nucleotide sequence ID" value="NZ_BAABKO010000002.1"/>
</dbReference>
<name>A0ABP9A5H2_9MICO</name>
<evidence type="ECO:0000256" key="3">
    <source>
        <dbReference type="ARBA" id="ARBA00022475"/>
    </source>
</evidence>
<proteinExistence type="inferred from homology"/>